<dbReference type="InterPro" id="IPR036890">
    <property type="entry name" value="HATPase_C_sf"/>
</dbReference>
<evidence type="ECO:0000256" key="1">
    <source>
        <dbReference type="ARBA" id="ARBA00004474"/>
    </source>
</evidence>
<dbReference type="InParanoid" id="F0YNG9"/>
<dbReference type="PROSITE" id="PS00058">
    <property type="entry name" value="DNA_MISMATCH_REPAIR_1"/>
    <property type="match status" value="1"/>
</dbReference>
<evidence type="ECO:0000256" key="3">
    <source>
        <dbReference type="ARBA" id="ARBA00022763"/>
    </source>
</evidence>
<gene>
    <name evidence="6" type="ORF">AURANDRAFT_55567</name>
</gene>
<dbReference type="AlphaFoldDB" id="F0YNG9"/>
<dbReference type="InterPro" id="IPR037198">
    <property type="entry name" value="MutL_C_sf"/>
</dbReference>
<dbReference type="Gene3D" id="3.30.1370.100">
    <property type="entry name" value="MutL, C-terminal domain, regulatory subdomain"/>
    <property type="match status" value="1"/>
</dbReference>
<dbReference type="Pfam" id="PF13589">
    <property type="entry name" value="HATPase_c_3"/>
    <property type="match status" value="1"/>
</dbReference>
<dbReference type="GO" id="GO:0030983">
    <property type="term" value="F:mismatched DNA binding"/>
    <property type="evidence" value="ECO:0007669"/>
    <property type="project" value="InterPro"/>
</dbReference>
<reference evidence="6 7" key="1">
    <citation type="journal article" date="2011" name="Proc. Natl. Acad. Sci. U.S.A.">
        <title>Niche of harmful alga Aureococcus anophagefferens revealed through ecogenomics.</title>
        <authorList>
            <person name="Gobler C.J."/>
            <person name="Berry D.L."/>
            <person name="Dyhrman S.T."/>
            <person name="Wilhelm S.W."/>
            <person name="Salamov A."/>
            <person name="Lobanov A.V."/>
            <person name="Zhang Y."/>
            <person name="Collier J.L."/>
            <person name="Wurch L.L."/>
            <person name="Kustka A.B."/>
            <person name="Dill B.D."/>
            <person name="Shah M."/>
            <person name="VerBerkmoes N.C."/>
            <person name="Kuo A."/>
            <person name="Terry A."/>
            <person name="Pangilinan J."/>
            <person name="Lindquist E.A."/>
            <person name="Lucas S."/>
            <person name="Paulsen I.T."/>
            <person name="Hattenrath-Lehmann T.K."/>
            <person name="Talmage S.C."/>
            <person name="Walker E.A."/>
            <person name="Koch F."/>
            <person name="Burson A.M."/>
            <person name="Marcoval M.A."/>
            <person name="Tang Y.Z."/>
            <person name="Lecleir G.R."/>
            <person name="Coyne K.J."/>
            <person name="Berg G.M."/>
            <person name="Bertrand E.M."/>
            <person name="Saito M.A."/>
            <person name="Gladyshev V.N."/>
            <person name="Grigoriev I.V."/>
        </authorList>
    </citation>
    <scope>NUCLEOTIDE SEQUENCE [LARGE SCALE GENOMIC DNA]</scope>
    <source>
        <strain evidence="7">CCMP 1984</strain>
    </source>
</reference>
<dbReference type="InterPro" id="IPR013507">
    <property type="entry name" value="DNA_mismatch_S5_2-like"/>
</dbReference>
<comment type="similarity">
    <text evidence="2">Belongs to the DNA mismatch repair MutL/HexB family.</text>
</comment>
<evidence type="ECO:0000259" key="4">
    <source>
        <dbReference type="SMART" id="SM00853"/>
    </source>
</evidence>
<proteinExistence type="inferred from homology"/>
<organism evidence="7">
    <name type="scientific">Aureococcus anophagefferens</name>
    <name type="common">Harmful bloom alga</name>
    <dbReference type="NCBI Taxonomy" id="44056"/>
    <lineage>
        <taxon>Eukaryota</taxon>
        <taxon>Sar</taxon>
        <taxon>Stramenopiles</taxon>
        <taxon>Ochrophyta</taxon>
        <taxon>Pelagophyceae</taxon>
        <taxon>Pelagomonadales</taxon>
        <taxon>Pelagomonadaceae</taxon>
        <taxon>Aureococcus</taxon>
    </lineage>
</organism>
<dbReference type="SMART" id="SM00853">
    <property type="entry name" value="MutL_C"/>
    <property type="match status" value="1"/>
</dbReference>
<dbReference type="Proteomes" id="UP000002729">
    <property type="component" value="Unassembled WGS sequence"/>
</dbReference>
<dbReference type="SUPFAM" id="SSF118116">
    <property type="entry name" value="DNA mismatch repair protein MutL"/>
    <property type="match status" value="1"/>
</dbReference>
<dbReference type="GO" id="GO:0032389">
    <property type="term" value="C:MutLalpha complex"/>
    <property type="evidence" value="ECO:0007669"/>
    <property type="project" value="TreeGrafter"/>
</dbReference>
<dbReference type="Gene3D" id="3.30.1540.20">
    <property type="entry name" value="MutL, C-terminal domain, dimerisation subdomain"/>
    <property type="match status" value="1"/>
</dbReference>
<dbReference type="GO" id="GO:0006298">
    <property type="term" value="P:mismatch repair"/>
    <property type="evidence" value="ECO:0007669"/>
    <property type="project" value="InterPro"/>
</dbReference>
<evidence type="ECO:0000313" key="6">
    <source>
        <dbReference type="EMBL" id="EGB03344.1"/>
    </source>
</evidence>
<evidence type="ECO:0000313" key="7">
    <source>
        <dbReference type="Proteomes" id="UP000002729"/>
    </source>
</evidence>
<dbReference type="GO" id="GO:0009536">
    <property type="term" value="C:plastid"/>
    <property type="evidence" value="ECO:0007669"/>
    <property type="project" value="UniProtKB-SubCell"/>
</dbReference>
<dbReference type="PANTHER" id="PTHR10073">
    <property type="entry name" value="DNA MISMATCH REPAIR PROTEIN MLH, PMS, MUTL"/>
    <property type="match status" value="1"/>
</dbReference>
<dbReference type="KEGG" id="aaf:AURANDRAFT_55567"/>
<dbReference type="FunCoup" id="F0YNG9">
    <property type="interactions" value="434"/>
</dbReference>
<dbReference type="InterPro" id="IPR014790">
    <property type="entry name" value="MutL_C"/>
</dbReference>
<dbReference type="InterPro" id="IPR042121">
    <property type="entry name" value="MutL_C_regsub"/>
</dbReference>
<feature type="domain" description="DNA mismatch repair protein S5" evidence="5">
    <location>
        <begin position="220"/>
        <end position="350"/>
    </location>
</feature>
<keyword evidence="3" id="KW-0227">DNA damage</keyword>
<dbReference type="InterPro" id="IPR042120">
    <property type="entry name" value="MutL_C_dimsub"/>
</dbReference>
<dbReference type="RefSeq" id="XP_009041955.1">
    <property type="nucleotide sequence ID" value="XM_009043707.1"/>
</dbReference>
<name>F0YNG9_AURAN</name>
<keyword evidence="7" id="KW-1185">Reference proteome</keyword>
<comment type="subcellular location">
    <subcellularLocation>
        <location evidence="1">Plastid</location>
    </subcellularLocation>
</comment>
<dbReference type="PANTHER" id="PTHR10073:SF52">
    <property type="entry name" value="MISMATCH REPAIR ENDONUCLEASE PMS2"/>
    <property type="match status" value="1"/>
</dbReference>
<dbReference type="SUPFAM" id="SSF55874">
    <property type="entry name" value="ATPase domain of HSP90 chaperone/DNA topoisomerase II/histidine kinase"/>
    <property type="match status" value="1"/>
</dbReference>
<accession>F0YNG9</accession>
<dbReference type="InterPro" id="IPR020568">
    <property type="entry name" value="Ribosomal_Su5_D2-typ_SF"/>
</dbReference>
<dbReference type="SMART" id="SM01340">
    <property type="entry name" value="DNA_mis_repair"/>
    <property type="match status" value="1"/>
</dbReference>
<dbReference type="GeneID" id="20222549"/>
<dbReference type="Gene3D" id="3.30.230.10">
    <property type="match status" value="1"/>
</dbReference>
<dbReference type="InterPro" id="IPR014721">
    <property type="entry name" value="Ribsml_uS5_D2-typ_fold_subgr"/>
</dbReference>
<dbReference type="Pfam" id="PF08676">
    <property type="entry name" value="MutL_C"/>
    <property type="match status" value="1"/>
</dbReference>
<evidence type="ECO:0008006" key="8">
    <source>
        <dbReference type="Google" id="ProtNLM"/>
    </source>
</evidence>
<dbReference type="OMA" id="AHERIMY"/>
<protein>
    <recommendedName>
        <fullName evidence="8">MutL C-terminal dimerisation domain-containing protein</fullName>
    </recommendedName>
</protein>
<dbReference type="Pfam" id="PF01119">
    <property type="entry name" value="DNA_mis_repair"/>
    <property type="match status" value="1"/>
</dbReference>
<dbReference type="InterPro" id="IPR038973">
    <property type="entry name" value="MutL/Mlh/Pms-like"/>
</dbReference>
<sequence length="690" mass="73655">MLTNIAKIDTASARKLSSGQVVVDLAGAVKELLENALDAGATSIELRINDDGGGAEIECADNGHGIAPRDFALVAARSATSKLVNFEELRTVQSFGFRGEALASLRELAGEVLVVTRTSADAVGARLSFQRDGILKSSTPHARSVGTTVTVRGLFDCAPVRRADLARRWKWHVSRALRTVQAHALVAVGCRLRLTLVSGGGATRRTAIAVQAPRSLRESASALFGHAFARSLEEVSFDLRGGEDCSLAVIGLMSRAGGFDAPGPRGGGGDRQFLFVNGRPIDAPRVSRCIGDVWRSVEGDRRGRPAFVLDIRVPPSAVDVNVSPDKRDVVLDDETGLVAALRIALHDLWEPSRGSFAGGRSLAPHVAPSTTPDTEAPCSLVLPIAVPSCVTSTATATNAPAREAMLVVPPTLRPTQRNSDTIAVAQVIALSPWQAARAHIDWNCAVAPARLHASSVFGTLAVQSRCGHGHRTVQIDRRPGGNVPTAALAKTDFSAMEALGQFNLGFLVCRLGDHLFLVDQHAADEKFRYEALWRDTRVDTQPLLAPLSLDLGATEELALLERRCTVERVGFRLAVNDLAPPGRRVAVISVPSARGATFGVSDIRELITLLDDDAAHDTTLPKLPKLHTLFASKACRAAVMIGTPLIKTKMTQLLDHLATLLQPWNCPHGRPTTRHLAHVPSLFTLHSPAA</sequence>
<dbReference type="GO" id="GO:0005524">
    <property type="term" value="F:ATP binding"/>
    <property type="evidence" value="ECO:0007669"/>
    <property type="project" value="InterPro"/>
</dbReference>
<evidence type="ECO:0000259" key="5">
    <source>
        <dbReference type="SMART" id="SM01340"/>
    </source>
</evidence>
<dbReference type="InterPro" id="IPR002099">
    <property type="entry name" value="MutL/Mlh/PMS"/>
</dbReference>
<dbReference type="NCBIfam" id="TIGR00585">
    <property type="entry name" value="mutl"/>
    <property type="match status" value="1"/>
</dbReference>
<dbReference type="SUPFAM" id="SSF54211">
    <property type="entry name" value="Ribosomal protein S5 domain 2-like"/>
    <property type="match status" value="1"/>
</dbReference>
<dbReference type="OrthoDB" id="10254304at2759"/>
<dbReference type="GO" id="GO:0140664">
    <property type="term" value="F:ATP-dependent DNA damage sensor activity"/>
    <property type="evidence" value="ECO:0007669"/>
    <property type="project" value="InterPro"/>
</dbReference>
<dbReference type="Gene3D" id="3.30.565.10">
    <property type="entry name" value="Histidine kinase-like ATPase, C-terminal domain"/>
    <property type="match status" value="1"/>
</dbReference>
<dbReference type="eggNOG" id="KOG1978">
    <property type="taxonomic scope" value="Eukaryota"/>
</dbReference>
<evidence type="ECO:0000256" key="2">
    <source>
        <dbReference type="ARBA" id="ARBA00006082"/>
    </source>
</evidence>
<dbReference type="EMBL" id="GL833175">
    <property type="protein sequence ID" value="EGB03344.1"/>
    <property type="molecule type" value="Genomic_DNA"/>
</dbReference>
<dbReference type="InterPro" id="IPR014762">
    <property type="entry name" value="DNA_mismatch_repair_CS"/>
</dbReference>
<feature type="domain" description="MutL C-terminal dimerisation" evidence="4">
    <location>
        <begin position="498"/>
        <end position="645"/>
    </location>
</feature>
<dbReference type="FunFam" id="3.30.1370.100:FF:000001">
    <property type="entry name" value="Mismatch repair endonuclease pms1, putative"/>
    <property type="match status" value="1"/>
</dbReference>
<dbReference type="GO" id="GO:0016887">
    <property type="term" value="F:ATP hydrolysis activity"/>
    <property type="evidence" value="ECO:0007669"/>
    <property type="project" value="InterPro"/>
</dbReference>